<dbReference type="PANTHER" id="PTHR11384">
    <property type="entry name" value="ATP-BINDING CASSETTE, SUB-FAMILY D MEMBER"/>
    <property type="match status" value="1"/>
</dbReference>
<reference evidence="9 10" key="1">
    <citation type="submission" date="2014-03" db="EMBL/GenBank/DDBJ databases">
        <title>Draft genome of the hookworm Oesophagostomum dentatum.</title>
        <authorList>
            <person name="Mitreva M."/>
        </authorList>
    </citation>
    <scope>NUCLEOTIDE SEQUENCE [LARGE SCALE GENOMIC DNA]</scope>
    <source>
        <strain evidence="9 10">OD-Hann</strain>
    </source>
</reference>
<dbReference type="GO" id="GO:0005778">
    <property type="term" value="C:peroxisomal membrane"/>
    <property type="evidence" value="ECO:0007669"/>
    <property type="project" value="TreeGrafter"/>
</dbReference>
<feature type="transmembrane region" description="Helical" evidence="6">
    <location>
        <begin position="29"/>
        <end position="50"/>
    </location>
</feature>
<feature type="domain" description="ABC transmembrane type-1" evidence="8">
    <location>
        <begin position="10"/>
        <end position="140"/>
    </location>
</feature>
<evidence type="ECO:0000256" key="2">
    <source>
        <dbReference type="ARBA" id="ARBA00022448"/>
    </source>
</evidence>
<evidence type="ECO:0000259" key="8">
    <source>
        <dbReference type="Pfam" id="PF06472"/>
    </source>
</evidence>
<dbReference type="Gene3D" id="3.40.50.300">
    <property type="entry name" value="P-loop containing nucleotide triphosphate hydrolases"/>
    <property type="match status" value="1"/>
</dbReference>
<keyword evidence="2" id="KW-0813">Transport</keyword>
<dbReference type="Pfam" id="PF00005">
    <property type="entry name" value="ABC_tran"/>
    <property type="match status" value="1"/>
</dbReference>
<dbReference type="PANTHER" id="PTHR11384:SF65">
    <property type="entry name" value="ABC TRANSPORTER DOMAIN-CONTAINING PROTEIN"/>
    <property type="match status" value="1"/>
</dbReference>
<name>A0A0B1SYW7_OESDE</name>
<evidence type="ECO:0000256" key="5">
    <source>
        <dbReference type="ARBA" id="ARBA00023136"/>
    </source>
</evidence>
<accession>A0A0B1SYW7</accession>
<evidence type="ECO:0000256" key="6">
    <source>
        <dbReference type="SAM" id="Phobius"/>
    </source>
</evidence>
<comment type="similarity">
    <text evidence="1">Belongs to the ABC transporter superfamily. ABCD family. Peroxisomal fatty acyl CoA transporter (TC 3.A.1.203) subfamily.</text>
</comment>
<dbReference type="GO" id="GO:0005324">
    <property type="term" value="F:long-chain fatty acid transmembrane transporter activity"/>
    <property type="evidence" value="ECO:0007669"/>
    <property type="project" value="TreeGrafter"/>
</dbReference>
<keyword evidence="3 6" id="KW-0812">Transmembrane</keyword>
<evidence type="ECO:0000313" key="9">
    <source>
        <dbReference type="EMBL" id="KHJ89101.1"/>
    </source>
</evidence>
<dbReference type="OrthoDB" id="422637at2759"/>
<feature type="domain" description="ABC transporter" evidence="7">
    <location>
        <begin position="282"/>
        <end position="351"/>
    </location>
</feature>
<protein>
    <recommendedName>
        <fullName evidence="11">ABC transporter transmembrane region 2</fullName>
    </recommendedName>
</protein>
<dbReference type="Proteomes" id="UP000053660">
    <property type="component" value="Unassembled WGS sequence"/>
</dbReference>
<dbReference type="InterPro" id="IPR003439">
    <property type="entry name" value="ABC_transporter-like_ATP-bd"/>
</dbReference>
<evidence type="ECO:0000259" key="7">
    <source>
        <dbReference type="Pfam" id="PF00005"/>
    </source>
</evidence>
<feature type="transmembrane region" description="Helical" evidence="6">
    <location>
        <begin position="6"/>
        <end position="22"/>
    </location>
</feature>
<evidence type="ECO:0008006" key="11">
    <source>
        <dbReference type="Google" id="ProtNLM"/>
    </source>
</evidence>
<dbReference type="GO" id="GO:0005524">
    <property type="term" value="F:ATP binding"/>
    <property type="evidence" value="ECO:0007669"/>
    <property type="project" value="InterPro"/>
</dbReference>
<dbReference type="GO" id="GO:0042760">
    <property type="term" value="P:very long-chain fatty acid catabolic process"/>
    <property type="evidence" value="ECO:0007669"/>
    <property type="project" value="TreeGrafter"/>
</dbReference>
<dbReference type="Pfam" id="PF06472">
    <property type="entry name" value="ABC_membrane_2"/>
    <property type="match status" value="1"/>
</dbReference>
<evidence type="ECO:0000256" key="4">
    <source>
        <dbReference type="ARBA" id="ARBA00022989"/>
    </source>
</evidence>
<dbReference type="InterPro" id="IPR011527">
    <property type="entry name" value="ABC1_TM_dom"/>
</dbReference>
<keyword evidence="5 6" id="KW-0472">Membrane</keyword>
<dbReference type="SUPFAM" id="SSF52540">
    <property type="entry name" value="P-loop containing nucleoside triphosphate hydrolases"/>
    <property type="match status" value="1"/>
</dbReference>
<dbReference type="GO" id="GO:0140359">
    <property type="term" value="F:ABC-type transporter activity"/>
    <property type="evidence" value="ECO:0007669"/>
    <property type="project" value="InterPro"/>
</dbReference>
<dbReference type="InterPro" id="IPR050835">
    <property type="entry name" value="ABC_transporter_sub-D"/>
</dbReference>
<sequence length="395" mass="44702">TLAKSIFPYILISPGVIAWYTYKTWATAGGLGVAIVYVYFIVGVIANRILVSPLTKWTARVERGEGDFRYKHVSVRNNAEESTFYNAAEFEESESNRFLLRLLKRQLTATLWKYPAQFLQNYFDYYGAIMSYLIQVFPIFILNSYKDMDGPTLAQQISNNAFFFIYLINSFTRLTDLALATGEMAGYSQRIAELVRYMRRLNDEDSIKWIENEDLDKTTTLFAADNLCFSTPGNTDDLVSCAIERGFSIKNTMFVPQRPYFPPGNLSLRQQVVFPQVDSGNDYAAEIDNSEIINILESLHLRTLVSMCGGLTDPANFEWQDTLSPGEQQRLSLARVLYHKPTFVFLDEATSSLSADAEASIYKLLKEVGLFLAPPPLALRGRTLLLKKVPATTTD</sequence>
<feature type="non-terminal residue" evidence="9">
    <location>
        <position position="1"/>
    </location>
</feature>
<dbReference type="GO" id="GO:0007031">
    <property type="term" value="P:peroxisome organization"/>
    <property type="evidence" value="ECO:0007669"/>
    <property type="project" value="TreeGrafter"/>
</dbReference>
<proteinExistence type="inferred from homology"/>
<feature type="transmembrane region" description="Helical" evidence="6">
    <location>
        <begin position="125"/>
        <end position="145"/>
    </location>
</feature>
<keyword evidence="10" id="KW-1185">Reference proteome</keyword>
<evidence type="ECO:0000256" key="3">
    <source>
        <dbReference type="ARBA" id="ARBA00022692"/>
    </source>
</evidence>
<dbReference type="InterPro" id="IPR027417">
    <property type="entry name" value="P-loop_NTPase"/>
</dbReference>
<keyword evidence="4 6" id="KW-1133">Transmembrane helix</keyword>
<dbReference type="AlphaFoldDB" id="A0A0B1SYW7"/>
<gene>
    <name evidence="9" type="ORF">OESDEN_11087</name>
</gene>
<dbReference type="GO" id="GO:0015910">
    <property type="term" value="P:long-chain fatty acid import into peroxisome"/>
    <property type="evidence" value="ECO:0007669"/>
    <property type="project" value="TreeGrafter"/>
</dbReference>
<organism evidence="9 10">
    <name type="scientific">Oesophagostomum dentatum</name>
    <name type="common">Nodular worm</name>
    <dbReference type="NCBI Taxonomy" id="61180"/>
    <lineage>
        <taxon>Eukaryota</taxon>
        <taxon>Metazoa</taxon>
        <taxon>Ecdysozoa</taxon>
        <taxon>Nematoda</taxon>
        <taxon>Chromadorea</taxon>
        <taxon>Rhabditida</taxon>
        <taxon>Rhabditina</taxon>
        <taxon>Rhabditomorpha</taxon>
        <taxon>Strongyloidea</taxon>
        <taxon>Strongylidae</taxon>
        <taxon>Oesophagostomum</taxon>
    </lineage>
</organism>
<dbReference type="GO" id="GO:0006635">
    <property type="term" value="P:fatty acid beta-oxidation"/>
    <property type="evidence" value="ECO:0007669"/>
    <property type="project" value="TreeGrafter"/>
</dbReference>
<evidence type="ECO:0000313" key="10">
    <source>
        <dbReference type="Proteomes" id="UP000053660"/>
    </source>
</evidence>
<dbReference type="GO" id="GO:0016887">
    <property type="term" value="F:ATP hydrolysis activity"/>
    <property type="evidence" value="ECO:0007669"/>
    <property type="project" value="InterPro"/>
</dbReference>
<evidence type="ECO:0000256" key="1">
    <source>
        <dbReference type="ARBA" id="ARBA00008575"/>
    </source>
</evidence>
<dbReference type="EMBL" id="KN554732">
    <property type="protein sequence ID" value="KHJ89101.1"/>
    <property type="molecule type" value="Genomic_DNA"/>
</dbReference>